<dbReference type="Gene3D" id="3.40.50.1440">
    <property type="entry name" value="Tubulin/FtsZ, GTPase domain"/>
    <property type="match status" value="1"/>
</dbReference>
<dbReference type="InterPro" id="IPR002452">
    <property type="entry name" value="Alpha_tubulin"/>
</dbReference>
<dbReference type="InterPro" id="IPR036525">
    <property type="entry name" value="Tubulin/FtsZ_GTPase_sf"/>
</dbReference>
<evidence type="ECO:0000256" key="2">
    <source>
        <dbReference type="ARBA" id="ARBA00022701"/>
    </source>
</evidence>
<proteinExistence type="inferred from homology"/>
<dbReference type="GO" id="GO:0005874">
    <property type="term" value="C:microtubule"/>
    <property type="evidence" value="ECO:0007669"/>
    <property type="project" value="UniProtKB-KW"/>
</dbReference>
<dbReference type="InterPro" id="IPR000217">
    <property type="entry name" value="Tubulin"/>
</dbReference>
<evidence type="ECO:0000256" key="6">
    <source>
        <dbReference type="ARBA" id="ARBA00049117"/>
    </source>
</evidence>
<evidence type="ECO:0000313" key="7">
    <source>
        <dbReference type="EMBL" id="CAD7457662.1"/>
    </source>
</evidence>
<dbReference type="GO" id="GO:0005200">
    <property type="term" value="F:structural constituent of cytoskeleton"/>
    <property type="evidence" value="ECO:0007669"/>
    <property type="project" value="InterPro"/>
</dbReference>
<comment type="similarity">
    <text evidence="1">Belongs to the tubulin family.</text>
</comment>
<dbReference type="EMBL" id="OE001831">
    <property type="protein sequence ID" value="CAD7457662.1"/>
    <property type="molecule type" value="Genomic_DNA"/>
</dbReference>
<comment type="catalytic activity">
    <reaction evidence="6">
        <text>GTP + H2O = GDP + phosphate + H(+)</text>
        <dbReference type="Rhea" id="RHEA:19669"/>
        <dbReference type="ChEBI" id="CHEBI:15377"/>
        <dbReference type="ChEBI" id="CHEBI:15378"/>
        <dbReference type="ChEBI" id="CHEBI:37565"/>
        <dbReference type="ChEBI" id="CHEBI:43474"/>
        <dbReference type="ChEBI" id="CHEBI:58189"/>
    </reaction>
    <physiologicalReaction direction="left-to-right" evidence="6">
        <dbReference type="Rhea" id="RHEA:19670"/>
    </physiologicalReaction>
</comment>
<keyword evidence="2" id="KW-0493">Microtubule</keyword>
<evidence type="ECO:0000256" key="1">
    <source>
        <dbReference type="ARBA" id="ARBA00009636"/>
    </source>
</evidence>
<organism evidence="7">
    <name type="scientific">Timema tahoe</name>
    <dbReference type="NCBI Taxonomy" id="61484"/>
    <lineage>
        <taxon>Eukaryota</taxon>
        <taxon>Metazoa</taxon>
        <taxon>Ecdysozoa</taxon>
        <taxon>Arthropoda</taxon>
        <taxon>Hexapoda</taxon>
        <taxon>Insecta</taxon>
        <taxon>Pterygota</taxon>
        <taxon>Neoptera</taxon>
        <taxon>Polyneoptera</taxon>
        <taxon>Phasmatodea</taxon>
        <taxon>Timematodea</taxon>
        <taxon>Timematoidea</taxon>
        <taxon>Timematidae</taxon>
        <taxon>Timema</taxon>
    </lineage>
</organism>
<evidence type="ECO:0008006" key="8">
    <source>
        <dbReference type="Google" id="ProtNLM"/>
    </source>
</evidence>
<gene>
    <name evidence="7" type="ORF">TTEB3V08_LOCUS5654</name>
</gene>
<sequence length="202" mass="22486">MRDSSDRLVTEVRVEPVTLVKRAVTMDQWTVGSHGVNCTNYDRSVVYLPSAAQCSRSPRSCTTSTGGGKLTTPVLDGHLNVDQQFRIDQSCKERHHQLHSTFFSSPTTTSNKQQATTNKQHEGLYWLLLHVIACWELYCLEHGIQPDGQMPSDKMLGGGDDSFTTFFNETGTGKHVPRAVFVDLEPTVVGKRTQRFVTLTGV</sequence>
<keyword evidence="3" id="KW-0547">Nucleotide-binding</keyword>
<dbReference type="SUPFAM" id="SSF52490">
    <property type="entry name" value="Tubulin nucleotide-binding domain-like"/>
    <property type="match status" value="1"/>
</dbReference>
<dbReference type="GO" id="GO:0016787">
    <property type="term" value="F:hydrolase activity"/>
    <property type="evidence" value="ECO:0007669"/>
    <property type="project" value="UniProtKB-KW"/>
</dbReference>
<keyword evidence="5" id="KW-0342">GTP-binding</keyword>
<dbReference type="PANTHER" id="PTHR11588">
    <property type="entry name" value="TUBULIN"/>
    <property type="match status" value="1"/>
</dbReference>
<reference evidence="7" key="1">
    <citation type="submission" date="2020-11" db="EMBL/GenBank/DDBJ databases">
        <authorList>
            <person name="Tran Van P."/>
        </authorList>
    </citation>
    <scope>NUCLEOTIDE SEQUENCE</scope>
</reference>
<accession>A0A7R9IFV2</accession>
<dbReference type="GO" id="GO:0007017">
    <property type="term" value="P:microtubule-based process"/>
    <property type="evidence" value="ECO:0007669"/>
    <property type="project" value="InterPro"/>
</dbReference>
<keyword evidence="4" id="KW-0378">Hydrolase</keyword>
<evidence type="ECO:0000256" key="5">
    <source>
        <dbReference type="ARBA" id="ARBA00023134"/>
    </source>
</evidence>
<evidence type="ECO:0000256" key="4">
    <source>
        <dbReference type="ARBA" id="ARBA00022801"/>
    </source>
</evidence>
<protein>
    <recommendedName>
        <fullName evidence="8">Tubulin/FtsZ GTPase domain-containing protein</fullName>
    </recommendedName>
</protein>
<dbReference type="PRINTS" id="PR01161">
    <property type="entry name" value="TUBULIN"/>
</dbReference>
<evidence type="ECO:0000256" key="3">
    <source>
        <dbReference type="ARBA" id="ARBA00022741"/>
    </source>
</evidence>
<dbReference type="GO" id="GO:0005525">
    <property type="term" value="F:GTP binding"/>
    <property type="evidence" value="ECO:0007669"/>
    <property type="project" value="UniProtKB-KW"/>
</dbReference>
<dbReference type="PRINTS" id="PR01162">
    <property type="entry name" value="ALPHATUBULIN"/>
</dbReference>
<name>A0A7R9IFV2_9NEOP</name>
<dbReference type="AlphaFoldDB" id="A0A7R9IFV2"/>